<dbReference type="Gene3D" id="3.40.50.300">
    <property type="entry name" value="P-loop containing nucleotide triphosphate hydrolases"/>
    <property type="match status" value="1"/>
</dbReference>
<dbReference type="SUPFAM" id="SSF54211">
    <property type="entry name" value="Ribosomal protein S5 domain 2-like"/>
    <property type="match status" value="1"/>
</dbReference>
<dbReference type="InterPro" id="IPR020568">
    <property type="entry name" value="Ribosomal_Su5_D2-typ_SF"/>
</dbReference>
<feature type="domain" description="MCM C-terminal AAA(+) ATPase" evidence="4">
    <location>
        <begin position="300"/>
        <end position="361"/>
    </location>
</feature>
<dbReference type="Pfam" id="PF13335">
    <property type="entry name" value="Mg_chelatase_C"/>
    <property type="match status" value="1"/>
</dbReference>
<dbReference type="Pfam" id="PF13541">
    <property type="entry name" value="ChlI"/>
    <property type="match status" value="1"/>
</dbReference>
<dbReference type="InterPro" id="IPR025158">
    <property type="entry name" value="Mg_chelat-rel_C"/>
</dbReference>
<dbReference type="SMART" id="SM00382">
    <property type="entry name" value="AAA"/>
    <property type="match status" value="1"/>
</dbReference>
<dbReference type="EMBL" id="JALXSQ010000033">
    <property type="protein sequence ID" value="MCT2043266.1"/>
    <property type="molecule type" value="Genomic_DNA"/>
</dbReference>
<organism evidence="5 6">
    <name type="scientific">Pseudoclavibacter albus</name>
    <dbReference type="NCBI Taxonomy" id="272241"/>
    <lineage>
        <taxon>Bacteria</taxon>
        <taxon>Bacillati</taxon>
        <taxon>Actinomycetota</taxon>
        <taxon>Actinomycetes</taxon>
        <taxon>Micrococcales</taxon>
        <taxon>Microbacteriaceae</taxon>
        <taxon>Pseudoclavibacter</taxon>
    </lineage>
</organism>
<dbReference type="Gene3D" id="3.30.230.10">
    <property type="match status" value="1"/>
</dbReference>
<dbReference type="InterPro" id="IPR004482">
    <property type="entry name" value="Mg_chelat-rel"/>
</dbReference>
<comment type="caution">
    <text evidence="5">The sequence shown here is derived from an EMBL/GenBank/DDBJ whole genome shotgun (WGS) entry which is preliminary data.</text>
</comment>
<evidence type="ECO:0000313" key="5">
    <source>
        <dbReference type="EMBL" id="MCT2043266.1"/>
    </source>
</evidence>
<dbReference type="InterPro" id="IPR027417">
    <property type="entry name" value="P-loop_NTPase"/>
</dbReference>
<proteinExistence type="inferred from homology"/>
<gene>
    <name evidence="5" type="ORF">M3D15_07970</name>
</gene>
<keyword evidence="3" id="KW-0067">ATP-binding</keyword>
<dbReference type="InterPro" id="IPR014721">
    <property type="entry name" value="Ribsml_uS5_D2-typ_fold_subgr"/>
</dbReference>
<reference evidence="5 6" key="1">
    <citation type="submission" date="2022-04" db="EMBL/GenBank/DDBJ databases">
        <title>Human microbiome associated bacterial genomes.</title>
        <authorList>
            <person name="Sandstrom S."/>
            <person name="Salamzade R."/>
            <person name="Kalan L.R."/>
        </authorList>
    </citation>
    <scope>NUCLEOTIDE SEQUENCE [LARGE SCALE GENOMIC DNA]</scope>
    <source>
        <strain evidence="6">p3-SID1799</strain>
    </source>
</reference>
<evidence type="ECO:0000259" key="4">
    <source>
        <dbReference type="PROSITE" id="PS50051"/>
    </source>
</evidence>
<dbReference type="NCBIfam" id="TIGR00368">
    <property type="entry name" value="YifB family Mg chelatase-like AAA ATPase"/>
    <property type="match status" value="1"/>
</dbReference>
<sequence length="518" mass="54707">MIARCPAMSLEGLRGAVVEVETHVASGLPAFVLIGLPDTALDEAKDRVRAALQSSGCRVPAKRVTTNMSPASLRKHGSGFDVAIAVSILVAAGTIHHAAPARTMHVGELGLDGSIRAVPGVLPIALAATRAGFERIVVPAASAAEAEAVEGIEVIAVRNLRELALRYGANVEDLAEEAVEAAPPLRVPEQVRVQAAESRPEPDLSDVIGNEDAVQALQIAAVGGHHLLMVGPPGAGKTMLAERLPGILPDLDLDAAIETAAIRSLRGVSACRAVSTRPPFEAPHHSSSAVALLGGGSGNIRPGAISLAHRGVLFLDEAPEFPRAVLDALRQPLESGSVTIHRAYGVAEFPARCQLVLAANPCPCGADEQQCSCPPNARRRYVSRISGPLRDRIDLQLRVAPPSAAQRALQAKGVGRAPTSAEVRARVQDARARSAARLAGTPWRLNAEVDGTWLRRDLASRPLEVRRDLDRAFERGLLTMRGITRALRVAWSLADLEGADAITANHIRQALAYRQVNL</sequence>
<comment type="similarity">
    <text evidence="1">Belongs to the Mg-chelatase subunits D/I family. ComM subfamily.</text>
</comment>
<accession>A0ABT2HY70</accession>
<dbReference type="InterPro" id="IPR003593">
    <property type="entry name" value="AAA+_ATPase"/>
</dbReference>
<evidence type="ECO:0000256" key="1">
    <source>
        <dbReference type="ARBA" id="ARBA00006354"/>
    </source>
</evidence>
<evidence type="ECO:0000256" key="2">
    <source>
        <dbReference type="ARBA" id="ARBA00022741"/>
    </source>
</evidence>
<keyword evidence="2" id="KW-0547">Nucleotide-binding</keyword>
<dbReference type="InterPro" id="IPR045006">
    <property type="entry name" value="CHLI-like"/>
</dbReference>
<evidence type="ECO:0000313" key="6">
    <source>
        <dbReference type="Proteomes" id="UP001525379"/>
    </source>
</evidence>
<dbReference type="PANTHER" id="PTHR32039:SF7">
    <property type="entry name" value="COMPETENCE PROTEIN COMM"/>
    <property type="match status" value="1"/>
</dbReference>
<name>A0ABT2HY70_9MICO</name>
<dbReference type="InterPro" id="IPR001208">
    <property type="entry name" value="MCM_dom"/>
</dbReference>
<keyword evidence="6" id="KW-1185">Reference proteome</keyword>
<dbReference type="PROSITE" id="PS50051">
    <property type="entry name" value="MCM_2"/>
    <property type="match status" value="1"/>
</dbReference>
<dbReference type="SUPFAM" id="SSF52540">
    <property type="entry name" value="P-loop containing nucleoside triphosphate hydrolases"/>
    <property type="match status" value="1"/>
</dbReference>
<protein>
    <submittedName>
        <fullName evidence="5">YifB family Mg chelatase-like AAA ATPase</fullName>
    </submittedName>
</protein>
<evidence type="ECO:0000256" key="3">
    <source>
        <dbReference type="ARBA" id="ARBA00022840"/>
    </source>
</evidence>
<dbReference type="RefSeq" id="WP_260104489.1">
    <property type="nucleotide sequence ID" value="NZ_JALXSQ010000033.1"/>
</dbReference>
<dbReference type="PRINTS" id="PR01657">
    <property type="entry name" value="MCMFAMILY"/>
</dbReference>
<dbReference type="PANTHER" id="PTHR32039">
    <property type="entry name" value="MAGNESIUM-CHELATASE SUBUNIT CHLI"/>
    <property type="match status" value="1"/>
</dbReference>
<dbReference type="Pfam" id="PF01078">
    <property type="entry name" value="Mg_chelatase"/>
    <property type="match status" value="1"/>
</dbReference>
<dbReference type="InterPro" id="IPR000523">
    <property type="entry name" value="Mg_chelatse_chII-like_cat_dom"/>
</dbReference>
<dbReference type="Proteomes" id="UP001525379">
    <property type="component" value="Unassembled WGS sequence"/>
</dbReference>